<keyword evidence="2 5" id="KW-0808">Transferase</keyword>
<organism evidence="5 6">
    <name type="scientific">Bacteroides uniformis str. 3978 T3 ii</name>
    <dbReference type="NCBI Taxonomy" id="1339349"/>
    <lineage>
        <taxon>Bacteria</taxon>
        <taxon>Pseudomonadati</taxon>
        <taxon>Bacteroidota</taxon>
        <taxon>Bacteroidia</taxon>
        <taxon>Bacteroidales</taxon>
        <taxon>Bacteroidaceae</taxon>
        <taxon>Bacteroides</taxon>
    </lineage>
</organism>
<dbReference type="Gene3D" id="3.90.550.10">
    <property type="entry name" value="Spore Coat Polysaccharide Biosynthesis Protein SpsA, Chain A"/>
    <property type="match status" value="1"/>
</dbReference>
<dbReference type="RefSeq" id="WP_005836968.1">
    <property type="nucleotide sequence ID" value="NZ_JNHN01000179.1"/>
</dbReference>
<sequence>MNNEYLISIIVPVYNVEPFISECINSILIQSYKNFELILVNDGSTDNSPTICEQYASKDKRIKVIHKANGGLSDARNWGLKFSSGEYVVFLDSDDYWNDCDALFSLYSLLNKYSEVDVVFFRRFTFEENISQHIRYFPQFNLNKINGCEKSDVLSYLIPNGLFIPSACNKLVRRKILIDNNIWFEKGIYSEDIDWNFSLTLHADNFYAINLPFYAYRRRSGSITNSIREKNVLDLLNIIKKWIPMISEECQDFQIKKMLLGYCAYQFIVVLGIIFLAETDCRDFLLQEVRKMSYVLKYATDRKTKKVRLMYIFLGYNLSAKFLGTYLKFKKRYLF</sequence>
<keyword evidence="1" id="KW-0328">Glycosyltransferase</keyword>
<evidence type="ECO:0000256" key="3">
    <source>
        <dbReference type="SAM" id="Phobius"/>
    </source>
</evidence>
<dbReference type="InterPro" id="IPR029044">
    <property type="entry name" value="Nucleotide-diphossugar_trans"/>
</dbReference>
<gene>
    <name evidence="5" type="ORF">M094_2239</name>
</gene>
<reference evidence="5 6" key="1">
    <citation type="submission" date="2014-04" db="EMBL/GenBank/DDBJ databases">
        <authorList>
            <person name="Sears C."/>
            <person name="Carroll K."/>
            <person name="Sack B.R."/>
            <person name="Qadri F."/>
            <person name="Myers L.L."/>
            <person name="Chung G.-T."/>
            <person name="Escheverria P."/>
            <person name="Fraser C.M."/>
            <person name="Sadzewicz L."/>
            <person name="Shefchek K.A."/>
            <person name="Tallon L."/>
            <person name="Das S.P."/>
            <person name="Daugherty S."/>
            <person name="Mongodin E.F."/>
        </authorList>
    </citation>
    <scope>NUCLEOTIDE SEQUENCE [LARGE SCALE GENOMIC DNA]</scope>
    <source>
        <strain evidence="5 6">3978 T3 ii</strain>
    </source>
</reference>
<feature type="transmembrane region" description="Helical" evidence="3">
    <location>
        <begin position="259"/>
        <end position="277"/>
    </location>
</feature>
<evidence type="ECO:0000259" key="4">
    <source>
        <dbReference type="Pfam" id="PF00535"/>
    </source>
</evidence>
<dbReference type="AlphaFoldDB" id="A0A078RZS2"/>
<dbReference type="PANTHER" id="PTHR22916">
    <property type="entry name" value="GLYCOSYLTRANSFERASE"/>
    <property type="match status" value="1"/>
</dbReference>
<feature type="transmembrane region" description="Helical" evidence="3">
    <location>
        <begin position="309"/>
        <end position="329"/>
    </location>
</feature>
<keyword evidence="3" id="KW-0472">Membrane</keyword>
<name>A0A078RZS2_BACUN</name>
<proteinExistence type="predicted"/>
<protein>
    <submittedName>
        <fullName evidence="5">Glycosyl transferase 2 family protein</fullName>
    </submittedName>
</protein>
<dbReference type="EMBL" id="JNHN01000179">
    <property type="protein sequence ID" value="KDS48553.1"/>
    <property type="molecule type" value="Genomic_DNA"/>
</dbReference>
<evidence type="ECO:0000256" key="2">
    <source>
        <dbReference type="ARBA" id="ARBA00022679"/>
    </source>
</evidence>
<feature type="domain" description="Glycosyltransferase 2-like" evidence="4">
    <location>
        <begin position="8"/>
        <end position="177"/>
    </location>
</feature>
<dbReference type="CDD" id="cd00761">
    <property type="entry name" value="Glyco_tranf_GTA_type"/>
    <property type="match status" value="1"/>
</dbReference>
<dbReference type="Pfam" id="PF00535">
    <property type="entry name" value="Glycos_transf_2"/>
    <property type="match status" value="1"/>
</dbReference>
<comment type="caution">
    <text evidence="5">The sequence shown here is derived from an EMBL/GenBank/DDBJ whole genome shotgun (WGS) entry which is preliminary data.</text>
</comment>
<keyword evidence="3" id="KW-1133">Transmembrane helix</keyword>
<evidence type="ECO:0000313" key="5">
    <source>
        <dbReference type="EMBL" id="KDS48553.1"/>
    </source>
</evidence>
<dbReference type="PATRIC" id="fig|1339349.3.peg.3360"/>
<dbReference type="SUPFAM" id="SSF53448">
    <property type="entry name" value="Nucleotide-diphospho-sugar transferases"/>
    <property type="match status" value="1"/>
</dbReference>
<dbReference type="GO" id="GO:0016758">
    <property type="term" value="F:hexosyltransferase activity"/>
    <property type="evidence" value="ECO:0007669"/>
    <property type="project" value="UniProtKB-ARBA"/>
</dbReference>
<dbReference type="InterPro" id="IPR001173">
    <property type="entry name" value="Glyco_trans_2-like"/>
</dbReference>
<evidence type="ECO:0000313" key="6">
    <source>
        <dbReference type="Proteomes" id="UP000028013"/>
    </source>
</evidence>
<dbReference type="PANTHER" id="PTHR22916:SF51">
    <property type="entry name" value="GLYCOSYLTRANSFERASE EPSH-RELATED"/>
    <property type="match status" value="1"/>
</dbReference>
<dbReference type="Proteomes" id="UP000028013">
    <property type="component" value="Unassembled WGS sequence"/>
</dbReference>
<accession>A0A078RZS2</accession>
<dbReference type="GeneID" id="29793025"/>
<evidence type="ECO:0000256" key="1">
    <source>
        <dbReference type="ARBA" id="ARBA00022676"/>
    </source>
</evidence>
<keyword evidence="3" id="KW-0812">Transmembrane</keyword>